<comment type="similarity">
    <text evidence="2">Belongs to the OmpP1/FadL family.</text>
</comment>
<dbReference type="Proteomes" id="UP000183400">
    <property type="component" value="Unassembled WGS sequence"/>
</dbReference>
<dbReference type="STRING" id="985054.SAMN05444358_101960"/>
<evidence type="ECO:0000256" key="1">
    <source>
        <dbReference type="ARBA" id="ARBA00004571"/>
    </source>
</evidence>
<keyword evidence="9" id="KW-1185">Reference proteome</keyword>
<sequence>MKQTLFHACALCIGATTVQAGGLDRSGQGVNILFEEGSVVQFRLGYTKPDVSGSMEDQIPTSPTFGETIDSGNVTNSFFTPHLAYKTSLTEKLDFALVYDQPFGADIDYSSDYPLSQNVLALAGLPGATTDVLRAKADTDAITALLRYKLDGGFSVIGGVRAQRLKASVSVPIAGAGTTPFASGGYRVETDAEIDFGYVVGVAWERPDIAARVALTYNSKIKHDLSQTEANDAITGIVPPGIPVVGRSSADSSTEVITPQSVNLDFQTGVAPKTLLFGSVRWVDWPQTVYAPPVYTGLTGINLVDYEEATWTYALGLGYQFSDEFSGAVTLGYESSQGNSVSNLGPTDGFWSIGVGGTYSLEKAKISGGVRYTDIGDATANGTGPDNRANFTGNSAWSVGIQITYALD</sequence>
<organism evidence="8 9">
    <name type="scientific">Ruegeria halocynthiae</name>
    <dbReference type="NCBI Taxonomy" id="985054"/>
    <lineage>
        <taxon>Bacteria</taxon>
        <taxon>Pseudomonadati</taxon>
        <taxon>Pseudomonadota</taxon>
        <taxon>Alphaproteobacteria</taxon>
        <taxon>Rhodobacterales</taxon>
        <taxon>Roseobacteraceae</taxon>
        <taxon>Ruegeria</taxon>
    </lineage>
</organism>
<dbReference type="PANTHER" id="PTHR35093:SF8">
    <property type="entry name" value="OUTER MEMBRANE PROTEIN NMB0088-RELATED"/>
    <property type="match status" value="1"/>
</dbReference>
<dbReference type="AlphaFoldDB" id="A0A1H2TX22"/>
<keyword evidence="4" id="KW-0812">Transmembrane</keyword>
<dbReference type="EMBL" id="FNNP01000001">
    <property type="protein sequence ID" value="SDW48452.1"/>
    <property type="molecule type" value="Genomic_DNA"/>
</dbReference>
<dbReference type="Pfam" id="PF03349">
    <property type="entry name" value="Toluene_X"/>
    <property type="match status" value="1"/>
</dbReference>
<dbReference type="PANTHER" id="PTHR35093">
    <property type="entry name" value="OUTER MEMBRANE PROTEIN NMB0088-RELATED"/>
    <property type="match status" value="1"/>
</dbReference>
<dbReference type="RefSeq" id="WP_074734878.1">
    <property type="nucleotide sequence ID" value="NZ_FNNP01000001.1"/>
</dbReference>
<dbReference type="GO" id="GO:0009279">
    <property type="term" value="C:cell outer membrane"/>
    <property type="evidence" value="ECO:0007669"/>
    <property type="project" value="UniProtKB-SubCell"/>
</dbReference>
<evidence type="ECO:0000313" key="9">
    <source>
        <dbReference type="Proteomes" id="UP000183400"/>
    </source>
</evidence>
<evidence type="ECO:0000256" key="6">
    <source>
        <dbReference type="ARBA" id="ARBA00023136"/>
    </source>
</evidence>
<keyword evidence="3" id="KW-1134">Transmembrane beta strand</keyword>
<dbReference type="SUPFAM" id="SSF56935">
    <property type="entry name" value="Porins"/>
    <property type="match status" value="1"/>
</dbReference>
<evidence type="ECO:0000256" key="3">
    <source>
        <dbReference type="ARBA" id="ARBA00022452"/>
    </source>
</evidence>
<name>A0A1H2TX22_9RHOB</name>
<protein>
    <submittedName>
        <fullName evidence="8">Long-chain fatty acid transport protein</fullName>
    </submittedName>
</protein>
<dbReference type="GO" id="GO:0015483">
    <property type="term" value="F:long-chain fatty acid transporting porin activity"/>
    <property type="evidence" value="ECO:0007669"/>
    <property type="project" value="TreeGrafter"/>
</dbReference>
<dbReference type="OrthoDB" id="6679728at2"/>
<evidence type="ECO:0000313" key="8">
    <source>
        <dbReference type="EMBL" id="SDW48452.1"/>
    </source>
</evidence>
<keyword evidence="5" id="KW-0732">Signal</keyword>
<evidence type="ECO:0000256" key="4">
    <source>
        <dbReference type="ARBA" id="ARBA00022692"/>
    </source>
</evidence>
<reference evidence="9" key="1">
    <citation type="submission" date="2016-10" db="EMBL/GenBank/DDBJ databases">
        <authorList>
            <person name="Varghese N."/>
            <person name="Submissions S."/>
        </authorList>
    </citation>
    <scope>NUCLEOTIDE SEQUENCE [LARGE SCALE GENOMIC DNA]</scope>
    <source>
        <strain evidence="9">DSM 27839</strain>
    </source>
</reference>
<comment type="subcellular location">
    <subcellularLocation>
        <location evidence="1">Cell outer membrane</location>
        <topology evidence="1">Multi-pass membrane protein</topology>
    </subcellularLocation>
</comment>
<evidence type="ECO:0000256" key="7">
    <source>
        <dbReference type="ARBA" id="ARBA00023237"/>
    </source>
</evidence>
<gene>
    <name evidence="8" type="ORF">SAMN05444358_101960</name>
</gene>
<evidence type="ECO:0000256" key="2">
    <source>
        <dbReference type="ARBA" id="ARBA00008163"/>
    </source>
</evidence>
<dbReference type="Gene3D" id="2.40.160.60">
    <property type="entry name" value="Outer membrane protein transport protein (OMPP1/FadL/TodX)"/>
    <property type="match status" value="1"/>
</dbReference>
<proteinExistence type="inferred from homology"/>
<dbReference type="InterPro" id="IPR005017">
    <property type="entry name" value="OMPP1/FadL/TodX"/>
</dbReference>
<evidence type="ECO:0000256" key="5">
    <source>
        <dbReference type="ARBA" id="ARBA00022729"/>
    </source>
</evidence>
<accession>A0A1H2TX22</accession>
<keyword evidence="6" id="KW-0472">Membrane</keyword>
<keyword evidence="7" id="KW-0998">Cell outer membrane</keyword>